<dbReference type="PANTHER" id="PTHR46832:SF2">
    <property type="entry name" value="FUTALOSINE HYDROLASE"/>
    <property type="match status" value="1"/>
</dbReference>
<reference evidence="4 5" key="1">
    <citation type="submission" date="2018-10" db="EMBL/GenBank/DDBJ databases">
        <title>Phylogenomics of Brevibacillus.</title>
        <authorList>
            <person name="Dunlap C."/>
        </authorList>
    </citation>
    <scope>NUCLEOTIDE SEQUENCE [LARGE SCALE GENOMIC DNA]</scope>
    <source>
        <strain evidence="4 5">JCM 15085</strain>
    </source>
</reference>
<evidence type="ECO:0000256" key="1">
    <source>
        <dbReference type="HAMAP-Rule" id="MF_00991"/>
    </source>
</evidence>
<proteinExistence type="inferred from homology"/>
<keyword evidence="4" id="KW-0326">Glycosidase</keyword>
<dbReference type="EC" id="3.2.2.26" evidence="1 2"/>
<comment type="similarity">
    <text evidence="1">Belongs to the PNP/UDP phosphorylase family. Futalosine hydrolase subfamily.</text>
</comment>
<comment type="catalytic activity">
    <reaction evidence="1">
        <text>futalosine + H2O = dehypoxanthine futalosine + hypoxanthine</text>
        <dbReference type="Rhea" id="RHEA:25904"/>
        <dbReference type="ChEBI" id="CHEBI:15377"/>
        <dbReference type="ChEBI" id="CHEBI:17368"/>
        <dbReference type="ChEBI" id="CHEBI:58863"/>
        <dbReference type="ChEBI" id="CHEBI:58864"/>
        <dbReference type="EC" id="3.2.2.26"/>
    </reaction>
</comment>
<dbReference type="GO" id="GO:0019284">
    <property type="term" value="P:L-methionine salvage from S-adenosylmethionine"/>
    <property type="evidence" value="ECO:0007669"/>
    <property type="project" value="TreeGrafter"/>
</dbReference>
<dbReference type="GO" id="GO:0008782">
    <property type="term" value="F:adenosylhomocysteine nucleosidase activity"/>
    <property type="evidence" value="ECO:0007669"/>
    <property type="project" value="TreeGrafter"/>
</dbReference>
<dbReference type="GO" id="GO:0008930">
    <property type="term" value="F:methylthioadenosine nucleosidase activity"/>
    <property type="evidence" value="ECO:0007669"/>
    <property type="project" value="TreeGrafter"/>
</dbReference>
<dbReference type="NCBIfam" id="TIGR03664">
    <property type="entry name" value="fut_nucase"/>
    <property type="match status" value="1"/>
</dbReference>
<evidence type="ECO:0000259" key="3">
    <source>
        <dbReference type="Pfam" id="PF01048"/>
    </source>
</evidence>
<protein>
    <recommendedName>
        <fullName evidence="1 2">Futalosine hydrolase</fullName>
        <shortName evidence="1">FL hydrolase</shortName>
        <ecNumber evidence="1 2">3.2.2.26</ecNumber>
    </recommendedName>
    <alternativeName>
        <fullName evidence="1">Futalosine nucleosidase</fullName>
    </alternativeName>
    <alternativeName>
        <fullName evidence="1">Menaquinone biosynthetic enzyme MqnB</fullName>
    </alternativeName>
</protein>
<dbReference type="InterPro" id="IPR019963">
    <property type="entry name" value="FL_hydrolase_MqnB"/>
</dbReference>
<gene>
    <name evidence="1" type="primary">mqnB</name>
    <name evidence="4" type="ORF">EDM58_11610</name>
</gene>
<dbReference type="UniPathway" id="UPA00079"/>
<dbReference type="Proteomes" id="UP000281915">
    <property type="component" value="Unassembled WGS sequence"/>
</dbReference>
<dbReference type="CDD" id="cd17766">
    <property type="entry name" value="futalosine_nucleosidase_MqnB"/>
    <property type="match status" value="1"/>
</dbReference>
<dbReference type="PANTHER" id="PTHR46832">
    <property type="entry name" value="5'-METHYLTHIOADENOSINE/S-ADENOSYLHOMOCYSTEINE NUCLEOSIDASE"/>
    <property type="match status" value="1"/>
</dbReference>
<dbReference type="EMBL" id="RHHT01000026">
    <property type="protein sequence ID" value="RNB78153.1"/>
    <property type="molecule type" value="Genomic_DNA"/>
</dbReference>
<evidence type="ECO:0000256" key="2">
    <source>
        <dbReference type="NCBIfam" id="TIGR03664"/>
    </source>
</evidence>
<dbReference type="Pfam" id="PF01048">
    <property type="entry name" value="PNP_UDP_1"/>
    <property type="match status" value="1"/>
</dbReference>
<dbReference type="InterPro" id="IPR000845">
    <property type="entry name" value="Nucleoside_phosphorylase_d"/>
</dbReference>
<name>A0A3M8CR50_9BACL</name>
<evidence type="ECO:0000313" key="4">
    <source>
        <dbReference type="EMBL" id="RNB78153.1"/>
    </source>
</evidence>
<sequence length="220" mass="22887">MNAARGEKRVLVVTSVEAERDAVWRGLGEDSRFEVIIGGVGPMSAAARTARKLAEKPYDAVVCAGICGGFVQRAGIGSIVVAKEIICADLGAETAEGFASVDKLGFGTARIEVNAEWAIALTEAVQRRGVSAICAPILTLSTVTGTAQTAEMLIARVPEAAAEAMEGFGVATAAVDFGLPVMELRAVSNAIGPRDKSAWRIKEALEALERASSGLREVLS</sequence>
<dbReference type="Gene3D" id="3.40.50.1580">
    <property type="entry name" value="Nucleoside phosphorylase domain"/>
    <property type="match status" value="1"/>
</dbReference>
<dbReference type="GO" id="GO:0009234">
    <property type="term" value="P:menaquinone biosynthetic process"/>
    <property type="evidence" value="ECO:0007669"/>
    <property type="project" value="UniProtKB-UniRule"/>
</dbReference>
<accession>A0A3M8CR50</accession>
<dbReference type="AlphaFoldDB" id="A0A3M8CR50"/>
<dbReference type="GO" id="GO:0005829">
    <property type="term" value="C:cytosol"/>
    <property type="evidence" value="ECO:0007669"/>
    <property type="project" value="TreeGrafter"/>
</dbReference>
<dbReference type="GO" id="GO:0009116">
    <property type="term" value="P:nucleoside metabolic process"/>
    <property type="evidence" value="ECO:0007669"/>
    <property type="project" value="InterPro"/>
</dbReference>
<dbReference type="InterPro" id="IPR035994">
    <property type="entry name" value="Nucleoside_phosphorylase_sf"/>
</dbReference>
<evidence type="ECO:0000313" key="5">
    <source>
        <dbReference type="Proteomes" id="UP000281915"/>
    </source>
</evidence>
<dbReference type="NCBIfam" id="NF006087">
    <property type="entry name" value="PRK08236.1"/>
    <property type="match status" value="1"/>
</dbReference>
<keyword evidence="1" id="KW-0474">Menaquinone biosynthesis</keyword>
<keyword evidence="1 4" id="KW-0378">Hydrolase</keyword>
<feature type="domain" description="Nucleoside phosphorylase" evidence="3">
    <location>
        <begin position="36"/>
        <end position="215"/>
    </location>
</feature>
<comment type="pathway">
    <text evidence="1">Quinol/quinone metabolism; menaquinone biosynthesis.</text>
</comment>
<comment type="caution">
    <text evidence="4">The sequence shown here is derived from an EMBL/GenBank/DDBJ whole genome shotgun (WGS) entry which is preliminary data.</text>
</comment>
<dbReference type="SUPFAM" id="SSF53167">
    <property type="entry name" value="Purine and uridine phosphorylases"/>
    <property type="match status" value="1"/>
</dbReference>
<organism evidence="4 5">
    <name type="scientific">Brevibacillus panacihumi</name>
    <dbReference type="NCBI Taxonomy" id="497735"/>
    <lineage>
        <taxon>Bacteria</taxon>
        <taxon>Bacillati</taxon>
        <taxon>Bacillota</taxon>
        <taxon>Bacilli</taxon>
        <taxon>Bacillales</taxon>
        <taxon>Paenibacillaceae</taxon>
        <taxon>Brevibacillus</taxon>
    </lineage>
</organism>
<dbReference type="RefSeq" id="WP_122913497.1">
    <property type="nucleotide sequence ID" value="NZ_RHHT01000026.1"/>
</dbReference>
<dbReference type="HAMAP" id="MF_00991">
    <property type="entry name" value="MqnB"/>
    <property type="match status" value="1"/>
</dbReference>
<comment type="function">
    <text evidence="1">Catalyzes the hydrolysis of futalosine (FL) to dehypoxanthine futalosine (DHFL) and hypoxanthine, a step in the biosynthesis of menaquinone (MK, vitamin K2).</text>
</comment>